<name>A0A915IEY2_ROMCU</name>
<keyword evidence="1" id="KW-1185">Reference proteome</keyword>
<evidence type="ECO:0000313" key="1">
    <source>
        <dbReference type="Proteomes" id="UP000887565"/>
    </source>
</evidence>
<dbReference type="Proteomes" id="UP000887565">
    <property type="component" value="Unplaced"/>
</dbReference>
<sequence length="106" mass="12655">MRLDHYYIALLKYLEEVSLSAKRFSRYMAAFYKWITNAAKPASIRNIAFNHELAAFESNFSRDNSLKNGSAVKDWYYAEEWDINSLSEKIHKRQWKRQWMDGDGNH</sequence>
<evidence type="ECO:0000313" key="2">
    <source>
        <dbReference type="WBParaSite" id="nRc.2.0.1.t12725-RA"/>
    </source>
</evidence>
<accession>A0A915IEY2</accession>
<proteinExistence type="predicted"/>
<reference evidence="2" key="1">
    <citation type="submission" date="2022-11" db="UniProtKB">
        <authorList>
            <consortium name="WormBaseParasite"/>
        </authorList>
    </citation>
    <scope>IDENTIFICATION</scope>
</reference>
<organism evidence="1 2">
    <name type="scientific">Romanomermis culicivorax</name>
    <name type="common">Nematode worm</name>
    <dbReference type="NCBI Taxonomy" id="13658"/>
    <lineage>
        <taxon>Eukaryota</taxon>
        <taxon>Metazoa</taxon>
        <taxon>Ecdysozoa</taxon>
        <taxon>Nematoda</taxon>
        <taxon>Enoplea</taxon>
        <taxon>Dorylaimia</taxon>
        <taxon>Mermithida</taxon>
        <taxon>Mermithoidea</taxon>
        <taxon>Mermithidae</taxon>
        <taxon>Romanomermis</taxon>
    </lineage>
</organism>
<dbReference type="AlphaFoldDB" id="A0A915IEY2"/>
<protein>
    <submittedName>
        <fullName evidence="2">Core-binding (CB) domain-containing protein</fullName>
    </submittedName>
</protein>
<dbReference type="WBParaSite" id="nRc.2.0.1.t12725-RA">
    <property type="protein sequence ID" value="nRc.2.0.1.t12725-RA"/>
    <property type="gene ID" value="nRc.2.0.1.g12725"/>
</dbReference>